<dbReference type="InterPro" id="IPR014776">
    <property type="entry name" value="4pyrrole_Mease_sub2"/>
</dbReference>
<dbReference type="InterPro" id="IPR006365">
    <property type="entry name" value="Cbl_synth_CobL"/>
</dbReference>
<dbReference type="Gene3D" id="3.30.950.10">
    <property type="entry name" value="Methyltransferase, Cobalt-precorrin-4 Transmethylase, Domain 2"/>
    <property type="match status" value="1"/>
</dbReference>
<dbReference type="InterPro" id="IPR014777">
    <property type="entry name" value="4pyrrole_Mease_sub1"/>
</dbReference>
<dbReference type="InterPro" id="IPR029063">
    <property type="entry name" value="SAM-dependent_MTases_sf"/>
</dbReference>
<dbReference type="CDD" id="cd11644">
    <property type="entry name" value="Precorrin-6Y-MT"/>
    <property type="match status" value="1"/>
</dbReference>
<dbReference type="UniPathway" id="UPA00148"/>
<evidence type="ECO:0000256" key="5">
    <source>
        <dbReference type="ARBA" id="ARBA00022691"/>
    </source>
</evidence>
<dbReference type="InterPro" id="IPR050714">
    <property type="entry name" value="Cobalamin_biosynth_MTase"/>
</dbReference>
<keyword evidence="5" id="KW-0949">S-adenosyl-L-methionine</keyword>
<evidence type="ECO:0000256" key="6">
    <source>
        <dbReference type="SAM" id="MobiDB-lite"/>
    </source>
</evidence>
<organism evidence="8 9">
    <name type="scientific">Actinomadura craniellae</name>
    <dbReference type="NCBI Taxonomy" id="2231787"/>
    <lineage>
        <taxon>Bacteria</taxon>
        <taxon>Bacillati</taxon>
        <taxon>Actinomycetota</taxon>
        <taxon>Actinomycetes</taxon>
        <taxon>Streptosporangiales</taxon>
        <taxon>Thermomonosporaceae</taxon>
        <taxon>Actinomadura</taxon>
    </lineage>
</organism>
<dbReference type="OrthoDB" id="9787825at2"/>
<dbReference type="RefSeq" id="WP_111871063.1">
    <property type="nucleotide sequence ID" value="NZ_QLYX01000016.1"/>
</dbReference>
<evidence type="ECO:0000256" key="2">
    <source>
        <dbReference type="ARBA" id="ARBA00022573"/>
    </source>
</evidence>
<dbReference type="GO" id="GO:0032259">
    <property type="term" value="P:methylation"/>
    <property type="evidence" value="ECO:0007669"/>
    <property type="project" value="UniProtKB-KW"/>
</dbReference>
<dbReference type="GO" id="GO:0008276">
    <property type="term" value="F:protein methyltransferase activity"/>
    <property type="evidence" value="ECO:0007669"/>
    <property type="project" value="InterPro"/>
</dbReference>
<protein>
    <submittedName>
        <fullName evidence="8">Precorrin-6y C5,15-methyltransferase (Decarboxylating) subunit CbiE</fullName>
    </submittedName>
</protein>
<dbReference type="InterPro" id="IPR000878">
    <property type="entry name" value="4pyrrol_Mease"/>
</dbReference>
<proteinExistence type="predicted"/>
<evidence type="ECO:0000313" key="9">
    <source>
        <dbReference type="Proteomes" id="UP000251891"/>
    </source>
</evidence>
<reference evidence="8 9" key="1">
    <citation type="submission" date="2018-06" db="EMBL/GenBank/DDBJ databases">
        <title>Actinomadura craniellae sp. nov. isolated from marine sponge Craniella sp.</title>
        <authorList>
            <person name="Li L."/>
            <person name="Xu Q.H."/>
            <person name="Lin H.W."/>
            <person name="Lu Y.H."/>
        </authorList>
    </citation>
    <scope>NUCLEOTIDE SEQUENCE [LARGE SCALE GENOMIC DNA]</scope>
    <source>
        <strain evidence="8 9">LHW63021</strain>
    </source>
</reference>
<comment type="caution">
    <text evidence="8">The sequence shown here is derived from an EMBL/GenBank/DDBJ whole genome shotgun (WGS) entry which is preliminary data.</text>
</comment>
<dbReference type="NCBIfam" id="TIGR02467">
    <property type="entry name" value="CbiE"/>
    <property type="match status" value="1"/>
</dbReference>
<dbReference type="Gene3D" id="3.40.50.150">
    <property type="entry name" value="Vaccinia Virus protein VP39"/>
    <property type="match status" value="1"/>
</dbReference>
<feature type="compositionally biased region" description="Pro residues" evidence="6">
    <location>
        <begin position="400"/>
        <end position="410"/>
    </location>
</feature>
<accession>A0A365GYD7</accession>
<dbReference type="InterPro" id="IPR035996">
    <property type="entry name" value="4pyrrol_Methylase_sf"/>
</dbReference>
<dbReference type="SUPFAM" id="SSF53790">
    <property type="entry name" value="Tetrapyrrole methylase"/>
    <property type="match status" value="1"/>
</dbReference>
<dbReference type="GO" id="GO:0009236">
    <property type="term" value="P:cobalamin biosynthetic process"/>
    <property type="evidence" value="ECO:0007669"/>
    <property type="project" value="UniProtKB-UniPathway"/>
</dbReference>
<dbReference type="Pfam" id="PF00590">
    <property type="entry name" value="TP_methylase"/>
    <property type="match status" value="1"/>
</dbReference>
<evidence type="ECO:0000313" key="8">
    <source>
        <dbReference type="EMBL" id="RAY11831.1"/>
    </source>
</evidence>
<dbReference type="AlphaFoldDB" id="A0A365GYD7"/>
<evidence type="ECO:0000256" key="3">
    <source>
        <dbReference type="ARBA" id="ARBA00022603"/>
    </source>
</evidence>
<dbReference type="PIRSF" id="PIRSF036428">
    <property type="entry name" value="CobL"/>
    <property type="match status" value="1"/>
</dbReference>
<comment type="pathway">
    <text evidence="1">Cofactor biosynthesis; adenosylcobalamin biosynthesis.</text>
</comment>
<evidence type="ECO:0000259" key="7">
    <source>
        <dbReference type="Pfam" id="PF00590"/>
    </source>
</evidence>
<keyword evidence="3 8" id="KW-0489">Methyltransferase</keyword>
<dbReference type="InterPro" id="IPR012818">
    <property type="entry name" value="CbiE"/>
</dbReference>
<dbReference type="Proteomes" id="UP000251891">
    <property type="component" value="Unassembled WGS sequence"/>
</dbReference>
<feature type="region of interest" description="Disordered" evidence="6">
    <location>
        <begin position="397"/>
        <end position="423"/>
    </location>
</feature>
<dbReference type="SUPFAM" id="SSF53335">
    <property type="entry name" value="S-adenosyl-L-methionine-dependent methyltransferases"/>
    <property type="match status" value="1"/>
</dbReference>
<sequence>MITVVGYDGGPPPEVALERLAAADLVVGGARHLAALPPPGSARTVVPGDVDAALEEIDAAAREGNTVVLAGGDPGFFGIVRALRARGHRPEVIPAVSAVAAGFARAGLPWDDALVVSAHGGELRRAVNACRAHPKVAVLTALGAGPAELARALFPQHPRAFVVCEDLGGPAERVVHCRPAEATTRPWRDPDVVLVLDSTAPPAGRGWLAGARPGPAGWALPEDAFEHRHPVVTRAEVRAFALARLGPRLGDLVWDVGAGSGSVAIECARFGAAAIAVERDEESCERIRRNVRAHGVKVAVSRGIAPAVLDHLPDPDAVFVGAGGIEVVEACAARALRAVVVELAPVERVRPALEALRAAGFTAGAVQLQAARLSPLPGDVHRLAAMDPVFVVWGVRPGPERPPVPPPAPSRPAAIAELPEENA</sequence>
<keyword evidence="4 8" id="KW-0808">Transferase</keyword>
<dbReference type="PANTHER" id="PTHR43182:SF1">
    <property type="entry name" value="COBALT-PRECORRIN-7 C(5)-METHYLTRANSFERASE"/>
    <property type="match status" value="1"/>
</dbReference>
<keyword evidence="9" id="KW-1185">Reference proteome</keyword>
<evidence type="ECO:0000256" key="1">
    <source>
        <dbReference type="ARBA" id="ARBA00004953"/>
    </source>
</evidence>
<keyword evidence="2" id="KW-0169">Cobalamin biosynthesis</keyword>
<dbReference type="Gene3D" id="3.40.1010.10">
    <property type="entry name" value="Cobalt-precorrin-4 Transmethylase, Domain 1"/>
    <property type="match status" value="1"/>
</dbReference>
<dbReference type="EMBL" id="QLYX01000016">
    <property type="protein sequence ID" value="RAY11831.1"/>
    <property type="molecule type" value="Genomic_DNA"/>
</dbReference>
<dbReference type="PANTHER" id="PTHR43182">
    <property type="entry name" value="COBALT-PRECORRIN-6B C(15)-METHYLTRANSFERASE (DECARBOXYLATING)"/>
    <property type="match status" value="1"/>
</dbReference>
<name>A0A365GYD7_9ACTN</name>
<gene>
    <name evidence="8" type="primary">cbiE</name>
    <name evidence="8" type="ORF">DPM19_28040</name>
</gene>
<evidence type="ECO:0000256" key="4">
    <source>
        <dbReference type="ARBA" id="ARBA00022679"/>
    </source>
</evidence>
<feature type="domain" description="Tetrapyrrole methylase" evidence="7">
    <location>
        <begin position="16"/>
        <end position="181"/>
    </location>
</feature>